<dbReference type="Pfam" id="PF04014">
    <property type="entry name" value="MazE_antitoxin"/>
    <property type="match status" value="1"/>
</dbReference>
<evidence type="ECO:0000256" key="1">
    <source>
        <dbReference type="PROSITE-ProRule" id="PRU01076"/>
    </source>
</evidence>
<dbReference type="SMART" id="SM00966">
    <property type="entry name" value="SpoVT_AbrB"/>
    <property type="match status" value="1"/>
</dbReference>
<keyword evidence="4" id="KW-1185">Reference proteome</keyword>
<sequence>MRVTEKGQVTIPKPIRDKLGIKPGSEVDFVDRGDGVRLERRAGSESEEELRRQFMKWSDSVRGSIDTKGMDGKAYVDWLRGPRDDLDAD</sequence>
<name>A0A1W2DTD7_9HYPH</name>
<reference evidence="3 4" key="1">
    <citation type="submission" date="2017-04" db="EMBL/GenBank/DDBJ databases">
        <authorList>
            <person name="Afonso C.L."/>
            <person name="Miller P.J."/>
            <person name="Scott M.A."/>
            <person name="Spackman E."/>
            <person name="Goraichik I."/>
            <person name="Dimitrov K.M."/>
            <person name="Suarez D.L."/>
            <person name="Swayne D.E."/>
        </authorList>
    </citation>
    <scope>NUCLEOTIDE SEQUENCE [LARGE SCALE GENOMIC DNA]</scope>
    <source>
        <strain evidence="3 4">CGMCC 1.10972</strain>
    </source>
</reference>
<feature type="domain" description="SpoVT-AbrB" evidence="2">
    <location>
        <begin position="1"/>
        <end position="45"/>
    </location>
</feature>
<keyword evidence="1" id="KW-0238">DNA-binding</keyword>
<dbReference type="RefSeq" id="WP_084411619.1">
    <property type="nucleotide sequence ID" value="NZ_FWXR01000017.1"/>
</dbReference>
<evidence type="ECO:0000313" key="3">
    <source>
        <dbReference type="EMBL" id="SMD00302.1"/>
    </source>
</evidence>
<dbReference type="InterPro" id="IPR007159">
    <property type="entry name" value="SpoVT-AbrB_dom"/>
</dbReference>
<dbReference type="GO" id="GO:0003677">
    <property type="term" value="F:DNA binding"/>
    <property type="evidence" value="ECO:0007669"/>
    <property type="project" value="UniProtKB-UniRule"/>
</dbReference>
<gene>
    <name evidence="3" type="ORF">SAMN06297251_11773</name>
</gene>
<dbReference type="STRING" id="937218.SAMN06297251_11773"/>
<dbReference type="Proteomes" id="UP000192656">
    <property type="component" value="Unassembled WGS sequence"/>
</dbReference>
<evidence type="ECO:0000313" key="4">
    <source>
        <dbReference type="Proteomes" id="UP000192656"/>
    </source>
</evidence>
<dbReference type="PROSITE" id="PS51740">
    <property type="entry name" value="SPOVT_ABRB"/>
    <property type="match status" value="1"/>
</dbReference>
<dbReference type="InterPro" id="IPR037914">
    <property type="entry name" value="SpoVT-AbrB_sf"/>
</dbReference>
<dbReference type="Gene3D" id="2.10.260.10">
    <property type="match status" value="1"/>
</dbReference>
<organism evidence="3 4">
    <name type="scientific">Fulvimarina manganoxydans</name>
    <dbReference type="NCBI Taxonomy" id="937218"/>
    <lineage>
        <taxon>Bacteria</taxon>
        <taxon>Pseudomonadati</taxon>
        <taxon>Pseudomonadota</taxon>
        <taxon>Alphaproteobacteria</taxon>
        <taxon>Hyphomicrobiales</taxon>
        <taxon>Aurantimonadaceae</taxon>
        <taxon>Fulvimarina</taxon>
    </lineage>
</organism>
<evidence type="ECO:0000259" key="2">
    <source>
        <dbReference type="PROSITE" id="PS51740"/>
    </source>
</evidence>
<dbReference type="OrthoDB" id="9809003at2"/>
<protein>
    <submittedName>
        <fullName evidence="3">Looped-hinge helix DNA binding domain-containing protein, AbrB family</fullName>
    </submittedName>
</protein>
<dbReference type="NCBIfam" id="TIGR01439">
    <property type="entry name" value="lp_hng_hel_AbrB"/>
    <property type="match status" value="1"/>
</dbReference>
<accession>A0A1W2DTD7</accession>
<proteinExistence type="predicted"/>
<dbReference type="AlphaFoldDB" id="A0A1W2DTD7"/>
<dbReference type="EMBL" id="FWXR01000017">
    <property type="protein sequence ID" value="SMD00302.1"/>
    <property type="molecule type" value="Genomic_DNA"/>
</dbReference>
<dbReference type="SUPFAM" id="SSF89447">
    <property type="entry name" value="AbrB/MazE/MraZ-like"/>
    <property type="match status" value="1"/>
</dbReference>